<dbReference type="Proteomes" id="UP000253034">
    <property type="component" value="Unassembled WGS sequence"/>
</dbReference>
<reference evidence="1 2" key="1">
    <citation type="submission" date="2018-07" db="EMBL/GenBank/DDBJ databases">
        <title>Genomic Encyclopedia of Type Strains, Phase IV (KMG-IV): sequencing the most valuable type-strain genomes for metagenomic binning, comparative biology and taxonomic classification.</title>
        <authorList>
            <person name="Goeker M."/>
        </authorList>
    </citation>
    <scope>NUCLEOTIDE SEQUENCE [LARGE SCALE GENOMIC DNA]</scope>
    <source>
        <strain evidence="1 2">DSM 27016</strain>
    </source>
</reference>
<organism evidence="1 2">
    <name type="scientific">Anaerobacterium chartisolvens</name>
    <dbReference type="NCBI Taxonomy" id="1297424"/>
    <lineage>
        <taxon>Bacteria</taxon>
        <taxon>Bacillati</taxon>
        <taxon>Bacillota</taxon>
        <taxon>Clostridia</taxon>
        <taxon>Eubacteriales</taxon>
        <taxon>Oscillospiraceae</taxon>
        <taxon>Anaerobacterium</taxon>
    </lineage>
</organism>
<comment type="caution">
    <text evidence="1">The sequence shown here is derived from an EMBL/GenBank/DDBJ whole genome shotgun (WGS) entry which is preliminary data.</text>
</comment>
<keyword evidence="2" id="KW-1185">Reference proteome</keyword>
<evidence type="ECO:0000313" key="2">
    <source>
        <dbReference type="Proteomes" id="UP000253034"/>
    </source>
</evidence>
<evidence type="ECO:0000313" key="1">
    <source>
        <dbReference type="EMBL" id="RCX10341.1"/>
    </source>
</evidence>
<dbReference type="Gene3D" id="4.10.280.10">
    <property type="entry name" value="Helix-loop-helix DNA-binding domain"/>
    <property type="match status" value="1"/>
</dbReference>
<dbReference type="RefSeq" id="WP_114299519.1">
    <property type="nucleotide sequence ID" value="NZ_QPJT01000030.1"/>
</dbReference>
<accession>A0A369AME0</accession>
<dbReference type="SUPFAM" id="SSF140500">
    <property type="entry name" value="BAS1536-like"/>
    <property type="match status" value="1"/>
</dbReference>
<dbReference type="InterPro" id="IPR037208">
    <property type="entry name" value="Spo0E-like_sf"/>
</dbReference>
<dbReference type="EMBL" id="QPJT01000030">
    <property type="protein sequence ID" value="RCX10341.1"/>
    <property type="molecule type" value="Genomic_DNA"/>
</dbReference>
<dbReference type="InterPro" id="IPR036638">
    <property type="entry name" value="HLH_DNA-bd_sf"/>
</dbReference>
<dbReference type="AlphaFoldDB" id="A0A369AME0"/>
<name>A0A369AME0_9FIRM</name>
<sequence length="60" mass="7016">MTDEKKKLKIDNLQSLLNSLAIPENLQSENILNISRELDILIAEYYLNPAQRQQKTIYII</sequence>
<dbReference type="GO" id="GO:0046983">
    <property type="term" value="F:protein dimerization activity"/>
    <property type="evidence" value="ECO:0007669"/>
    <property type="project" value="InterPro"/>
</dbReference>
<protein>
    <submittedName>
        <fullName evidence="1">Spo0E like sporulation regulatory protein</fullName>
    </submittedName>
</protein>
<proteinExistence type="predicted"/>
<dbReference type="InterPro" id="IPR018540">
    <property type="entry name" value="Spo0E-like"/>
</dbReference>
<dbReference type="Pfam" id="PF09388">
    <property type="entry name" value="SpoOE-like"/>
    <property type="match status" value="1"/>
</dbReference>
<dbReference type="OrthoDB" id="9996025at2"/>
<dbReference type="GO" id="GO:0043937">
    <property type="term" value="P:regulation of sporulation"/>
    <property type="evidence" value="ECO:0007669"/>
    <property type="project" value="InterPro"/>
</dbReference>
<gene>
    <name evidence="1" type="ORF">DFR58_1306</name>
</gene>